<evidence type="ECO:0000313" key="2">
    <source>
        <dbReference type="EMBL" id="SEB48322.1"/>
    </source>
</evidence>
<feature type="compositionally biased region" description="Low complexity" evidence="1">
    <location>
        <begin position="120"/>
        <end position="140"/>
    </location>
</feature>
<dbReference type="AlphaFoldDB" id="A0A1H4JRT1"/>
<keyword evidence="3" id="KW-1185">Reference proteome</keyword>
<dbReference type="EMBL" id="FNRT01000002">
    <property type="protein sequence ID" value="SEB48322.1"/>
    <property type="molecule type" value="Genomic_DNA"/>
</dbReference>
<proteinExistence type="predicted"/>
<accession>A0A1H4JRT1</accession>
<sequence>MLTAAKFNFAHDGYKDQVKLILADLARDHGSADFIANVVTNKEIALAESITTSLDFSAERGDDYVTNTILPLEEMGWAANYTGGADPVSGEPSDDPSAYEILWRPYADGELETWQPVVSTSPDATEAPSASEPSAEPASDAGEEAEPVGPLLKVECVDPNNLDSVVAFPISRSNPDFSEAWTTPIPVDKKLDFSMCSEADTGVYGGGPKLTPVTAVEQTIWNSAKGNSIYKRQRSTLTNVYVQCVEHDTPALLKDYPSAPNLVEEARNMLLLCPDHPNAAAIKKRIVVQAGFGQQIANGETIRGDDTFVVGQDVEPGTYRTFTAGGVFSCIWSRRNASDLPIAQGGANQGRAHEITVTIAPSDYSFYTEGCGVWFRL</sequence>
<dbReference type="STRING" id="402596.SAMN04489844_0244"/>
<evidence type="ECO:0000256" key="1">
    <source>
        <dbReference type="SAM" id="MobiDB-lite"/>
    </source>
</evidence>
<evidence type="ECO:0000313" key="3">
    <source>
        <dbReference type="Proteomes" id="UP000198742"/>
    </source>
</evidence>
<name>A0A1H4JRT1_9ACTN</name>
<dbReference type="Proteomes" id="UP000198742">
    <property type="component" value="Unassembled WGS sequence"/>
</dbReference>
<protein>
    <submittedName>
        <fullName evidence="2">Uncharacterized protein</fullName>
    </submittedName>
</protein>
<organism evidence="2 3">
    <name type="scientific">Nocardioides exalbidus</name>
    <dbReference type="NCBI Taxonomy" id="402596"/>
    <lineage>
        <taxon>Bacteria</taxon>
        <taxon>Bacillati</taxon>
        <taxon>Actinomycetota</taxon>
        <taxon>Actinomycetes</taxon>
        <taxon>Propionibacteriales</taxon>
        <taxon>Nocardioidaceae</taxon>
        <taxon>Nocardioides</taxon>
    </lineage>
</organism>
<gene>
    <name evidence="2" type="ORF">SAMN04489844_0244</name>
</gene>
<feature type="region of interest" description="Disordered" evidence="1">
    <location>
        <begin position="120"/>
        <end position="146"/>
    </location>
</feature>
<reference evidence="3" key="1">
    <citation type="submission" date="2016-10" db="EMBL/GenBank/DDBJ databases">
        <authorList>
            <person name="Varghese N."/>
            <person name="Submissions S."/>
        </authorList>
    </citation>
    <scope>NUCLEOTIDE SEQUENCE [LARGE SCALE GENOMIC DNA]</scope>
    <source>
        <strain evidence="3">DSM 22017</strain>
    </source>
</reference>